<evidence type="ECO:0000256" key="3">
    <source>
        <dbReference type="ARBA" id="ARBA00005176"/>
    </source>
</evidence>
<dbReference type="GO" id="GO:0034386">
    <property type="term" value="F:4-aminobutyrate:2-oxoglutarate transaminase activity"/>
    <property type="evidence" value="ECO:0007669"/>
    <property type="project" value="UniProtKB-EC"/>
</dbReference>
<evidence type="ECO:0000313" key="17">
    <source>
        <dbReference type="EMBL" id="ATY85233.1"/>
    </source>
</evidence>
<dbReference type="Gene3D" id="3.90.1150.10">
    <property type="entry name" value="Aspartate Aminotransferase, domain 1"/>
    <property type="match status" value="1"/>
</dbReference>
<organism evidence="17 18">
    <name type="scientific">Kyrpidia spormannii</name>
    <dbReference type="NCBI Taxonomy" id="2055160"/>
    <lineage>
        <taxon>Bacteria</taxon>
        <taxon>Bacillati</taxon>
        <taxon>Bacillota</taxon>
        <taxon>Bacilli</taxon>
        <taxon>Bacillales</taxon>
        <taxon>Alicyclobacillaceae</taxon>
        <taxon>Kyrpidia</taxon>
    </lineage>
</organism>
<accession>A0A2K8N7G4</accession>
<evidence type="ECO:0000256" key="6">
    <source>
        <dbReference type="ARBA" id="ARBA00012912"/>
    </source>
</evidence>
<comment type="pathway">
    <text evidence="3">Amino-acid degradation; 4-aminobutanoate degradation.</text>
</comment>
<dbReference type="EC" id="2.6.1.19" evidence="6"/>
<dbReference type="GO" id="GO:0042802">
    <property type="term" value="F:identical protein binding"/>
    <property type="evidence" value="ECO:0007669"/>
    <property type="project" value="TreeGrafter"/>
</dbReference>
<evidence type="ECO:0000256" key="9">
    <source>
        <dbReference type="ARBA" id="ARBA00022898"/>
    </source>
</evidence>
<evidence type="ECO:0000256" key="16">
    <source>
        <dbReference type="RuleBase" id="RU003560"/>
    </source>
</evidence>
<comment type="catalytic activity">
    <reaction evidence="14">
        <text>4-aminobutanoate + 2-oxoglutarate = succinate semialdehyde + L-glutamate</text>
        <dbReference type="Rhea" id="RHEA:23352"/>
        <dbReference type="ChEBI" id="CHEBI:16810"/>
        <dbReference type="ChEBI" id="CHEBI:29985"/>
        <dbReference type="ChEBI" id="CHEBI:57706"/>
        <dbReference type="ChEBI" id="CHEBI:59888"/>
        <dbReference type="EC" id="2.6.1.19"/>
    </reaction>
</comment>
<sequence>MTTLYERALRVFPPVASRATKLGIVRAEGCWVYDENGKAYLDFASGVAVTNTGHNHPAVVQRAAEQMRQMIHVGHNVFYYEPYVQLAERLVEVTGGDTKVYFSNSGAEANEGAVKLVQYVTGRPEVIAFAHSFHGRTLGSLALTGSNAAYRRMYETALRRVYFARYPKPAPGEDPEEAVRASLESINDLFELQVSPDRVAAIIVEPVQGEGGYVIPPRSFLEKLRGICDEHGILLIFDEVQTGFGRTGHLFAYQTFGVKPDILTLGKAIASGFPLSAVIARQDLMDRWPAGAHGGTFGGNPVSCAAGLATLDLLEGGLIDNARAMGNYLVAQLRESLAEFQEVYDVRGVGLMVAVEFRDPGSGAELSDMVKEILARCEQGGLILLSCGPGKTVVRFMPPLIVDKKDIDQAVQVFRDSVAAAVRSVN</sequence>
<evidence type="ECO:0000256" key="1">
    <source>
        <dbReference type="ARBA" id="ARBA00001750"/>
    </source>
</evidence>
<evidence type="ECO:0000256" key="10">
    <source>
        <dbReference type="ARBA" id="ARBA00029760"/>
    </source>
</evidence>
<dbReference type="OrthoDB" id="9807885at2"/>
<reference evidence="18" key="1">
    <citation type="submission" date="2017-11" db="EMBL/GenBank/DDBJ databases">
        <title>Complete Genome Sequence of Kyrpidia sp. Strain EA-1, a thermophilic, hydrogen-oxidizing Bacterium, isolated from the Azores.</title>
        <authorList>
            <person name="Reiner J.E."/>
            <person name="Lapp C.J."/>
            <person name="Bunk B."/>
            <person name="Gescher J."/>
        </authorList>
    </citation>
    <scope>NUCLEOTIDE SEQUENCE [LARGE SCALE GENOMIC DNA]</scope>
    <source>
        <strain evidence="18">EA-1</strain>
    </source>
</reference>
<evidence type="ECO:0000256" key="8">
    <source>
        <dbReference type="ARBA" id="ARBA00022679"/>
    </source>
</evidence>
<dbReference type="InterPro" id="IPR015421">
    <property type="entry name" value="PyrdxlP-dep_Trfase_major"/>
</dbReference>
<evidence type="ECO:0000256" key="15">
    <source>
        <dbReference type="ARBA" id="ARBA00050054"/>
    </source>
</evidence>
<keyword evidence="18" id="KW-1185">Reference proteome</keyword>
<dbReference type="CDD" id="cd00610">
    <property type="entry name" value="OAT_like"/>
    <property type="match status" value="1"/>
</dbReference>
<protein>
    <recommendedName>
        <fullName evidence="12">(S)-3-amino-2-methylpropionate transaminase</fullName>
        <ecNumber evidence="6">2.6.1.19</ecNumber>
        <ecNumber evidence="5">2.6.1.22</ecNumber>
    </recommendedName>
    <alternativeName>
        <fullName evidence="13">GABA aminotransferase</fullName>
    </alternativeName>
    <alternativeName>
        <fullName evidence="11">Gamma-amino-N-butyrate transaminase</fullName>
    </alternativeName>
    <alternativeName>
        <fullName evidence="15">Glutamate:succinic semialdehyde transaminase</fullName>
    </alternativeName>
    <alternativeName>
        <fullName evidence="10">L-AIBAT</fullName>
    </alternativeName>
</protein>
<evidence type="ECO:0000256" key="4">
    <source>
        <dbReference type="ARBA" id="ARBA00008954"/>
    </source>
</evidence>
<dbReference type="Gene3D" id="3.40.640.10">
    <property type="entry name" value="Type I PLP-dependent aspartate aminotransferase-like (Major domain)"/>
    <property type="match status" value="1"/>
</dbReference>
<evidence type="ECO:0000256" key="11">
    <source>
        <dbReference type="ARBA" id="ARBA00030204"/>
    </source>
</evidence>
<name>A0A2K8N7G4_9BACL</name>
<comment type="catalytic activity">
    <reaction evidence="1">
        <text>(S)-3-amino-2-methylpropanoate + 2-oxoglutarate = 2-methyl-3-oxopropanoate + L-glutamate</text>
        <dbReference type="Rhea" id="RHEA:13993"/>
        <dbReference type="ChEBI" id="CHEBI:16810"/>
        <dbReference type="ChEBI" id="CHEBI:29985"/>
        <dbReference type="ChEBI" id="CHEBI:57700"/>
        <dbReference type="ChEBI" id="CHEBI:58655"/>
        <dbReference type="EC" id="2.6.1.22"/>
    </reaction>
</comment>
<dbReference type="PANTHER" id="PTHR11986">
    <property type="entry name" value="AMINOTRANSFERASE CLASS III"/>
    <property type="match status" value="1"/>
</dbReference>
<dbReference type="Proteomes" id="UP000231932">
    <property type="component" value="Chromosome"/>
</dbReference>
<dbReference type="PIRSF" id="PIRSF000521">
    <property type="entry name" value="Transaminase_4ab_Lys_Orn"/>
    <property type="match status" value="1"/>
</dbReference>
<evidence type="ECO:0000256" key="13">
    <source>
        <dbReference type="ARBA" id="ARBA00031787"/>
    </source>
</evidence>
<dbReference type="InterPro" id="IPR049704">
    <property type="entry name" value="Aminotrans_3_PPA_site"/>
</dbReference>
<dbReference type="PROSITE" id="PS00600">
    <property type="entry name" value="AA_TRANSFER_CLASS_3"/>
    <property type="match status" value="1"/>
</dbReference>
<evidence type="ECO:0000256" key="12">
    <source>
        <dbReference type="ARBA" id="ARBA00030857"/>
    </source>
</evidence>
<dbReference type="InterPro" id="IPR050103">
    <property type="entry name" value="Class-III_PLP-dep_AT"/>
</dbReference>
<dbReference type="FunFam" id="3.40.640.10:FF:000013">
    <property type="entry name" value="4-aminobutyrate aminotransferase"/>
    <property type="match status" value="1"/>
</dbReference>
<dbReference type="GO" id="GO:0047298">
    <property type="term" value="F:(S)-3-amino-2-methylpropionate transaminase activity"/>
    <property type="evidence" value="ECO:0007669"/>
    <property type="project" value="UniProtKB-EC"/>
</dbReference>
<dbReference type="GO" id="GO:0030170">
    <property type="term" value="F:pyridoxal phosphate binding"/>
    <property type="evidence" value="ECO:0007669"/>
    <property type="project" value="InterPro"/>
</dbReference>
<keyword evidence="7 17" id="KW-0032">Aminotransferase</keyword>
<comment type="cofactor">
    <cofactor evidence="2">
        <name>pyridoxal 5'-phosphate</name>
        <dbReference type="ChEBI" id="CHEBI:597326"/>
    </cofactor>
</comment>
<evidence type="ECO:0000313" key="18">
    <source>
        <dbReference type="Proteomes" id="UP000231932"/>
    </source>
</evidence>
<dbReference type="EC" id="2.6.1.22" evidence="5"/>
<dbReference type="InterPro" id="IPR015424">
    <property type="entry name" value="PyrdxlP-dep_Trfase"/>
</dbReference>
<gene>
    <name evidence="17" type="ORF">CVV65_10100</name>
</gene>
<dbReference type="AlphaFoldDB" id="A0A2K8N7G4"/>
<dbReference type="SUPFAM" id="SSF53383">
    <property type="entry name" value="PLP-dependent transferases"/>
    <property type="match status" value="1"/>
</dbReference>
<evidence type="ECO:0000256" key="7">
    <source>
        <dbReference type="ARBA" id="ARBA00022576"/>
    </source>
</evidence>
<dbReference type="Pfam" id="PF00202">
    <property type="entry name" value="Aminotran_3"/>
    <property type="match status" value="1"/>
</dbReference>
<dbReference type="InterPro" id="IPR015422">
    <property type="entry name" value="PyrdxlP-dep_Trfase_small"/>
</dbReference>
<evidence type="ECO:0000256" key="2">
    <source>
        <dbReference type="ARBA" id="ARBA00001933"/>
    </source>
</evidence>
<comment type="similarity">
    <text evidence="4 16">Belongs to the class-III pyridoxal-phosphate-dependent aminotransferase family.</text>
</comment>
<dbReference type="KEGG" id="kyr:CVV65_10100"/>
<dbReference type="InterPro" id="IPR005814">
    <property type="entry name" value="Aminotrans_3"/>
</dbReference>
<dbReference type="EMBL" id="CP024955">
    <property type="protein sequence ID" value="ATY85233.1"/>
    <property type="molecule type" value="Genomic_DNA"/>
</dbReference>
<evidence type="ECO:0000256" key="14">
    <source>
        <dbReference type="ARBA" id="ARBA00048021"/>
    </source>
</evidence>
<keyword evidence="8 17" id="KW-0808">Transferase</keyword>
<keyword evidence="9 16" id="KW-0663">Pyridoxal phosphate</keyword>
<evidence type="ECO:0000256" key="5">
    <source>
        <dbReference type="ARBA" id="ARBA00012876"/>
    </source>
</evidence>
<proteinExistence type="inferred from homology"/>